<dbReference type="AlphaFoldDB" id="A0A0G3ETK8"/>
<dbReference type="Proteomes" id="UP000036700">
    <property type="component" value="Chromosome"/>
</dbReference>
<dbReference type="PATRIC" id="fig|445709.3.peg.523"/>
<evidence type="ECO:0000256" key="2">
    <source>
        <dbReference type="ARBA" id="ARBA00006763"/>
    </source>
</evidence>
<keyword evidence="5" id="KW-1185">Reference proteome</keyword>
<dbReference type="OrthoDB" id="9801098at2"/>
<dbReference type="PANTHER" id="PTHR31223:SF70">
    <property type="entry name" value="LOG FAMILY PROTEIN YJL055W"/>
    <property type="match status" value="1"/>
</dbReference>
<dbReference type="RefSeq" id="WP_047216254.1">
    <property type="nucleotide sequence ID" value="NZ_CP011568.3"/>
</dbReference>
<comment type="similarity">
    <text evidence="2 3">Belongs to the LOG family.</text>
</comment>
<evidence type="ECO:0000256" key="3">
    <source>
        <dbReference type="RuleBase" id="RU363015"/>
    </source>
</evidence>
<gene>
    <name evidence="4" type="ORF">ABW99_02405</name>
</gene>
<evidence type="ECO:0000313" key="5">
    <source>
        <dbReference type="Proteomes" id="UP000036700"/>
    </source>
</evidence>
<dbReference type="InterPro" id="IPR005269">
    <property type="entry name" value="LOG"/>
</dbReference>
<dbReference type="STRING" id="445709.ABW99_02405"/>
<dbReference type="GO" id="GO:0009691">
    <property type="term" value="P:cytokinin biosynthetic process"/>
    <property type="evidence" value="ECO:0007669"/>
    <property type="project" value="UniProtKB-UniRule"/>
</dbReference>
<keyword evidence="3" id="KW-0378">Hydrolase</keyword>
<dbReference type="PANTHER" id="PTHR31223">
    <property type="entry name" value="LOG FAMILY PROTEIN YJL055W"/>
    <property type="match status" value="1"/>
</dbReference>
<evidence type="ECO:0000256" key="1">
    <source>
        <dbReference type="ARBA" id="ARBA00000274"/>
    </source>
</evidence>
<proteinExistence type="inferred from homology"/>
<dbReference type="SUPFAM" id="SSF102405">
    <property type="entry name" value="MCP/YpsA-like"/>
    <property type="match status" value="1"/>
</dbReference>
<dbReference type="KEGG" id="ptx:ABW99_02405"/>
<accession>A0A0G3ETK8</accession>
<dbReference type="GO" id="GO:0005829">
    <property type="term" value="C:cytosol"/>
    <property type="evidence" value="ECO:0007669"/>
    <property type="project" value="TreeGrafter"/>
</dbReference>
<dbReference type="Pfam" id="PF03641">
    <property type="entry name" value="Lysine_decarbox"/>
    <property type="match status" value="1"/>
</dbReference>
<dbReference type="GO" id="GO:0008714">
    <property type="term" value="F:AMP nucleosidase activity"/>
    <property type="evidence" value="ECO:0007669"/>
    <property type="project" value="UniProtKB-EC"/>
</dbReference>
<comment type="catalytic activity">
    <reaction evidence="1">
        <text>AMP + H2O = D-ribose 5-phosphate + adenine</text>
        <dbReference type="Rhea" id="RHEA:20129"/>
        <dbReference type="ChEBI" id="CHEBI:15377"/>
        <dbReference type="ChEBI" id="CHEBI:16708"/>
        <dbReference type="ChEBI" id="CHEBI:78346"/>
        <dbReference type="ChEBI" id="CHEBI:456215"/>
        <dbReference type="EC" id="3.2.2.4"/>
    </reaction>
</comment>
<dbReference type="Gene3D" id="3.40.50.450">
    <property type="match status" value="1"/>
</dbReference>
<protein>
    <recommendedName>
        <fullName evidence="3">Cytokinin riboside 5'-monophosphate phosphoribohydrolase</fullName>
        <ecNumber evidence="3">3.2.2.n1</ecNumber>
    </recommendedName>
</protein>
<organism evidence="4 5">
    <name type="scientific">Pandoraea thiooxydans</name>
    <dbReference type="NCBI Taxonomy" id="445709"/>
    <lineage>
        <taxon>Bacteria</taxon>
        <taxon>Pseudomonadati</taxon>
        <taxon>Pseudomonadota</taxon>
        <taxon>Betaproteobacteria</taxon>
        <taxon>Burkholderiales</taxon>
        <taxon>Burkholderiaceae</taxon>
        <taxon>Pandoraea</taxon>
    </lineage>
</organism>
<dbReference type="NCBIfam" id="TIGR00730">
    <property type="entry name" value="Rossman fold protein, TIGR00730 family"/>
    <property type="match status" value="1"/>
</dbReference>
<evidence type="ECO:0000313" key="4">
    <source>
        <dbReference type="EMBL" id="AKJ70310.1"/>
    </source>
</evidence>
<sequence>MRSVCVYCGASTGVRPAYAQAAALLGRRLAERGIRLIYGGGKVGLMGVVADAVLEHGGQAIGVIPEALLKKEVGHHGLTELHVVANMHQRKQMMADQADAFIAMPGGIGTCEELFEVFTWLQIGYHAKPIGLLNVEHYYDPLLGFLQHMVTENFLQRAQLDQLQIADEPATLLDRLASFKPAQVDRWSQQRDQV</sequence>
<name>A0A0G3ETK8_9BURK</name>
<keyword evidence="3" id="KW-0203">Cytokinin biosynthesis</keyword>
<dbReference type="EC" id="3.2.2.n1" evidence="3"/>
<dbReference type="EMBL" id="CP011568">
    <property type="protein sequence ID" value="AKJ70310.1"/>
    <property type="molecule type" value="Genomic_DNA"/>
</dbReference>
<dbReference type="InterPro" id="IPR031100">
    <property type="entry name" value="LOG_fam"/>
</dbReference>
<reference evidence="5" key="1">
    <citation type="submission" date="2015-06" db="EMBL/GenBank/DDBJ databases">
        <authorList>
            <person name="Lim Y.L."/>
            <person name="Ee R."/>
            <person name="Yong D."/>
            <person name="How K.Y."/>
            <person name="Yin W.F."/>
            <person name="Chan K.G."/>
        </authorList>
    </citation>
    <scope>NUCLEOTIDE SEQUENCE [LARGE SCALE GENOMIC DNA]</scope>
    <source>
        <strain evidence="5">DSM 25325</strain>
    </source>
</reference>